<keyword evidence="2" id="KW-0489">Methyltransferase</keyword>
<dbReference type="Proteomes" id="UP001595387">
    <property type="component" value="Unassembled WGS sequence"/>
</dbReference>
<proteinExistence type="predicted"/>
<feature type="domain" description="Methyltransferase type 11" evidence="1">
    <location>
        <begin position="48"/>
        <end position="141"/>
    </location>
</feature>
<dbReference type="InterPro" id="IPR052356">
    <property type="entry name" value="Thiol_S-MT"/>
</dbReference>
<dbReference type="RefSeq" id="WP_390301899.1">
    <property type="nucleotide sequence ID" value="NZ_JBHRRZ010000002.1"/>
</dbReference>
<reference evidence="3" key="1">
    <citation type="journal article" date="2019" name="Int. J. Syst. Evol. Microbiol.">
        <title>The Global Catalogue of Microorganisms (GCM) 10K type strain sequencing project: providing services to taxonomists for standard genome sequencing and annotation.</title>
        <authorList>
            <consortium name="The Broad Institute Genomics Platform"/>
            <consortium name="The Broad Institute Genome Sequencing Center for Infectious Disease"/>
            <person name="Wu L."/>
            <person name="Ma J."/>
        </authorList>
    </citation>
    <scope>NUCLEOTIDE SEQUENCE [LARGE SCALE GENOMIC DNA]</scope>
    <source>
        <strain evidence="3">KCTC 13193</strain>
    </source>
</reference>
<evidence type="ECO:0000313" key="2">
    <source>
        <dbReference type="EMBL" id="MFC2947052.1"/>
    </source>
</evidence>
<name>A0ABV7A1W2_9BACI</name>
<dbReference type="InterPro" id="IPR013216">
    <property type="entry name" value="Methyltransf_11"/>
</dbReference>
<dbReference type="Pfam" id="PF08241">
    <property type="entry name" value="Methyltransf_11"/>
    <property type="match status" value="1"/>
</dbReference>
<evidence type="ECO:0000313" key="3">
    <source>
        <dbReference type="Proteomes" id="UP001595387"/>
    </source>
</evidence>
<organism evidence="2 3">
    <name type="scientific">Virgibacillus sediminis</name>
    <dbReference type="NCBI Taxonomy" id="202260"/>
    <lineage>
        <taxon>Bacteria</taxon>
        <taxon>Bacillati</taxon>
        <taxon>Bacillota</taxon>
        <taxon>Bacilli</taxon>
        <taxon>Bacillales</taxon>
        <taxon>Bacillaceae</taxon>
        <taxon>Virgibacillus</taxon>
    </lineage>
</organism>
<dbReference type="Gene3D" id="3.40.50.150">
    <property type="entry name" value="Vaccinia Virus protein VP39"/>
    <property type="match status" value="1"/>
</dbReference>
<comment type="caution">
    <text evidence="2">The sequence shown here is derived from an EMBL/GenBank/DDBJ whole genome shotgun (WGS) entry which is preliminary data.</text>
</comment>
<keyword evidence="2" id="KW-0808">Transferase</keyword>
<gene>
    <name evidence="2" type="ORF">ACFODW_01560</name>
</gene>
<keyword evidence="3" id="KW-1185">Reference proteome</keyword>
<dbReference type="PANTHER" id="PTHR45036">
    <property type="entry name" value="METHYLTRANSFERASE LIKE 7B"/>
    <property type="match status" value="1"/>
</dbReference>
<dbReference type="SUPFAM" id="SSF53335">
    <property type="entry name" value="S-adenosyl-L-methionine-dependent methyltransferases"/>
    <property type="match status" value="1"/>
</dbReference>
<dbReference type="EC" id="2.1.1.-" evidence="2"/>
<dbReference type="CDD" id="cd02440">
    <property type="entry name" value="AdoMet_MTases"/>
    <property type="match status" value="1"/>
</dbReference>
<sequence>MSWNENKGVRKMGTCFSHVYDPLMSPLEKKYIGGLRRKLISGQTGNILEVGAGTGLNFPYYDQAEKVVAVEPDSSMREKSLARAQEARVLIELVEASGESLPFADDTFDAAVAALVFCTIPEPEQALRELSRVCKPGAPILFLEHVRLEGPLGKLQDGLTPVWKKMCDGCHLNRDTISLVENNFQMIRVERHLKNIFVLMEAMNEKMSKLHTR</sequence>
<evidence type="ECO:0000259" key="1">
    <source>
        <dbReference type="Pfam" id="PF08241"/>
    </source>
</evidence>
<dbReference type="GO" id="GO:0008168">
    <property type="term" value="F:methyltransferase activity"/>
    <property type="evidence" value="ECO:0007669"/>
    <property type="project" value="UniProtKB-KW"/>
</dbReference>
<dbReference type="InterPro" id="IPR029063">
    <property type="entry name" value="SAM-dependent_MTases_sf"/>
</dbReference>
<dbReference type="PANTHER" id="PTHR45036:SF1">
    <property type="entry name" value="METHYLTRANSFERASE LIKE 7A"/>
    <property type="match status" value="1"/>
</dbReference>
<protein>
    <submittedName>
        <fullName evidence="2">Class I SAM-dependent methyltransferase</fullName>
        <ecNumber evidence="2">2.1.1.-</ecNumber>
    </submittedName>
</protein>
<dbReference type="EMBL" id="JBHRRZ010000002">
    <property type="protein sequence ID" value="MFC2947052.1"/>
    <property type="molecule type" value="Genomic_DNA"/>
</dbReference>
<dbReference type="GO" id="GO:0032259">
    <property type="term" value="P:methylation"/>
    <property type="evidence" value="ECO:0007669"/>
    <property type="project" value="UniProtKB-KW"/>
</dbReference>
<accession>A0ABV7A1W2</accession>